<dbReference type="Proteomes" id="UP001160334">
    <property type="component" value="Unassembled WGS sequence"/>
</dbReference>
<gene>
    <name evidence="2" type="ORF">M2280_006106</name>
</gene>
<sequence length="96" mass="10541">MGPIETYWSDGSVTGYSDYCQAQHDAALAAEVEANRNAPYRGQESTYTPLPQVEPKDENDTSYRCTNRIDYTGDPRSNAEINGIGATTGYCPEPIN</sequence>
<dbReference type="EMBL" id="JARXVC010000028">
    <property type="protein sequence ID" value="MDH6284843.1"/>
    <property type="molecule type" value="Genomic_DNA"/>
</dbReference>
<evidence type="ECO:0000313" key="3">
    <source>
        <dbReference type="Proteomes" id="UP001160334"/>
    </source>
</evidence>
<evidence type="ECO:0000313" key="2">
    <source>
        <dbReference type="EMBL" id="MDH6284843.1"/>
    </source>
</evidence>
<accession>A0ABT6MKJ8</accession>
<organism evidence="2 3">
    <name type="scientific">Prescottella agglutinans</name>
    <dbReference type="NCBI Taxonomy" id="1644129"/>
    <lineage>
        <taxon>Bacteria</taxon>
        <taxon>Bacillati</taxon>
        <taxon>Actinomycetota</taxon>
        <taxon>Actinomycetes</taxon>
        <taxon>Mycobacteriales</taxon>
        <taxon>Nocardiaceae</taxon>
        <taxon>Prescottella</taxon>
    </lineage>
</organism>
<comment type="caution">
    <text evidence="2">The sequence shown here is derived from an EMBL/GenBank/DDBJ whole genome shotgun (WGS) entry which is preliminary data.</text>
</comment>
<dbReference type="RefSeq" id="WP_280764028.1">
    <property type="nucleotide sequence ID" value="NZ_JARXVC010000028.1"/>
</dbReference>
<reference evidence="2 3" key="1">
    <citation type="submission" date="2023-04" db="EMBL/GenBank/DDBJ databases">
        <title>Forest soil microbial communities from Buena Vista Peninsula, Colon Province, Panama.</title>
        <authorList>
            <person name="Bouskill N."/>
        </authorList>
    </citation>
    <scope>NUCLEOTIDE SEQUENCE [LARGE SCALE GENOMIC DNA]</scope>
    <source>
        <strain evidence="2 3">CFH S0262</strain>
    </source>
</reference>
<evidence type="ECO:0000256" key="1">
    <source>
        <dbReference type="SAM" id="MobiDB-lite"/>
    </source>
</evidence>
<name>A0ABT6MKJ8_9NOCA</name>
<proteinExistence type="predicted"/>
<feature type="region of interest" description="Disordered" evidence="1">
    <location>
        <begin position="37"/>
        <end position="96"/>
    </location>
</feature>
<protein>
    <submittedName>
        <fullName evidence="2">Uncharacterized protein</fullName>
    </submittedName>
</protein>
<keyword evidence="3" id="KW-1185">Reference proteome</keyword>